<reference evidence="4" key="1">
    <citation type="submission" date="2020-05" db="UniProtKB">
        <authorList>
            <consortium name="EnsemblMetazoa"/>
        </authorList>
    </citation>
    <scope>IDENTIFICATION</scope>
    <source>
        <strain evidence="4">Yale</strain>
    </source>
</reference>
<name>A0A1B0FHJ8_GLOMM</name>
<evidence type="ECO:0000313" key="5">
    <source>
        <dbReference type="Proteomes" id="UP000092444"/>
    </source>
</evidence>
<sequence>MPPIYTASHIGGQPWADPNIGAPFFQPRWNFQNCYVNRLSHMGKYQIDPSGYPLNPIGRTGLRGRGLLGRWGPNHAADPIVTRWKRDENDAIIKHNVSEKNILQMITIQRHDNRMWAIPGGMVDPGEKISTTLKREFIEEALNSSGNQATIEEFFATGSEVYKGYVDDQRNTDNAWIETVAYNFHDELGTKIGALQLSAGDDAMNVKWCDIDGNMLLHANHVTIVEHVAKRLKAHCCVIKMADFEKEEKTIAEDLVVTKYKLAGEIVNRTLKSVIDLCVAGGSVRDICTTGDALITEETSKVYKKEKHLKKGIAFPTCLSINNCVCHFSPAKNDPDNTLKNGDVVKIDMGAHIDGFIAVAAHTVIVGASADEKVTGRKADVILAAFWAVQAALRLLKAGNSNYTITDAVQQISESYKCKPIEGMLSHELKQFKIDCEKTIIQNPNEAQRKEHEKCTFETHEVYAIDVIVSTGEGVGREKNTKVSIYKKTDENYMLKLKAARALLAEVKTKYGNMPFNIRNFEEETKARMGVVECVSHKVIEPFQVLHEKPSEFVAQFKHTVLLMPNGVNLVTGLPFEIEKFESEFSIVQPELKELVATPLQPPKKVKGHAKKKAASAAGSDAVNATKVDASPAPVETKA</sequence>
<feature type="domain" description="Nudix hydrolase" evidence="3">
    <location>
        <begin position="84"/>
        <end position="230"/>
    </location>
</feature>
<evidence type="ECO:0000259" key="3">
    <source>
        <dbReference type="PROSITE" id="PS51462"/>
    </source>
</evidence>
<dbReference type="PhylomeDB" id="A0A1B0FHJ8"/>
<dbReference type="PANTHER" id="PTHR10804:SF11">
    <property type="entry name" value="PROLIFERATION-ASSOCIATED PROTEIN 2G4"/>
    <property type="match status" value="1"/>
</dbReference>
<dbReference type="CDD" id="cd03670">
    <property type="entry name" value="NUDIX_ADPRase_Nudt9"/>
    <property type="match status" value="1"/>
</dbReference>
<dbReference type="CDD" id="cd01089">
    <property type="entry name" value="PA2G4-like"/>
    <property type="match status" value="1"/>
</dbReference>
<dbReference type="InterPro" id="IPR036388">
    <property type="entry name" value="WH-like_DNA-bd_sf"/>
</dbReference>
<dbReference type="InterPro" id="IPR004545">
    <property type="entry name" value="PA2G4"/>
</dbReference>
<evidence type="ECO:0000256" key="1">
    <source>
        <dbReference type="ARBA" id="ARBA00007319"/>
    </source>
</evidence>
<proteinExistence type="inferred from homology"/>
<dbReference type="PROSITE" id="PS51462">
    <property type="entry name" value="NUDIX"/>
    <property type="match status" value="1"/>
</dbReference>
<dbReference type="InterPro" id="IPR036005">
    <property type="entry name" value="Creatinase/aminopeptidase-like"/>
</dbReference>
<feature type="compositionally biased region" description="Basic residues" evidence="2">
    <location>
        <begin position="604"/>
        <end position="614"/>
    </location>
</feature>
<dbReference type="Pfam" id="PF25969">
    <property type="entry name" value="NUDT9_N"/>
    <property type="match status" value="1"/>
</dbReference>
<dbReference type="FunFam" id="1.10.10.10:FF:000029">
    <property type="entry name" value="Proliferation-associated 2G4, a"/>
    <property type="match status" value="1"/>
</dbReference>
<dbReference type="InterPro" id="IPR000086">
    <property type="entry name" value="NUDIX_hydrolase_dom"/>
</dbReference>
<dbReference type="InterPro" id="IPR015797">
    <property type="entry name" value="NUDIX_hydrolase-like_dom_sf"/>
</dbReference>
<dbReference type="Gene3D" id="3.90.79.10">
    <property type="entry name" value="Nucleoside Triphosphate Pyrophosphohydrolase"/>
    <property type="match status" value="1"/>
</dbReference>
<feature type="region of interest" description="Disordered" evidence="2">
    <location>
        <begin position="599"/>
        <end position="639"/>
    </location>
</feature>
<dbReference type="VEuPathDB" id="VectorBase:GMOY003217"/>
<dbReference type="Pfam" id="PF00293">
    <property type="entry name" value="NUDIX"/>
    <property type="match status" value="1"/>
</dbReference>
<dbReference type="Gene3D" id="1.10.10.10">
    <property type="entry name" value="Winged helix-like DNA-binding domain superfamily/Winged helix DNA-binding domain"/>
    <property type="match status" value="1"/>
</dbReference>
<dbReference type="EMBL" id="CCAG010005513">
    <property type="status" value="NOT_ANNOTATED_CDS"/>
    <property type="molecule type" value="Genomic_DNA"/>
</dbReference>
<comment type="similarity">
    <text evidence="1">Belongs to the peptidase M24 family.</text>
</comment>
<evidence type="ECO:0000256" key="2">
    <source>
        <dbReference type="SAM" id="MobiDB-lite"/>
    </source>
</evidence>
<dbReference type="Pfam" id="PF00557">
    <property type="entry name" value="Peptidase_M24"/>
    <property type="match status" value="1"/>
</dbReference>
<dbReference type="STRING" id="37546.A0A1B0FHJ8"/>
<dbReference type="EnsemblMetazoa" id="GMOY003217-RA">
    <property type="protein sequence ID" value="GMOY003217-PA"/>
    <property type="gene ID" value="GMOY003217"/>
</dbReference>
<dbReference type="Proteomes" id="UP000092444">
    <property type="component" value="Unassembled WGS sequence"/>
</dbReference>
<dbReference type="SUPFAM" id="SSF55920">
    <property type="entry name" value="Creatinase/aminopeptidase"/>
    <property type="match status" value="1"/>
</dbReference>
<dbReference type="InterPro" id="IPR000994">
    <property type="entry name" value="Pept_M24"/>
</dbReference>
<dbReference type="PANTHER" id="PTHR10804">
    <property type="entry name" value="PROTEASE FAMILY M24 METHIONYL AMINOPEPTIDASE, AMINOPEPTIDASE P"/>
    <property type="match status" value="1"/>
</dbReference>
<dbReference type="InterPro" id="IPR036390">
    <property type="entry name" value="WH_DNA-bd_sf"/>
</dbReference>
<evidence type="ECO:0000313" key="4">
    <source>
        <dbReference type="EnsemblMetazoa" id="GMOY003217-PA"/>
    </source>
</evidence>
<protein>
    <recommendedName>
        <fullName evidence="3">Nudix hydrolase domain-containing protein</fullName>
    </recommendedName>
</protein>
<dbReference type="SUPFAM" id="SSF46785">
    <property type="entry name" value="Winged helix' DNA-binding domain"/>
    <property type="match status" value="1"/>
</dbReference>
<accession>A0A1B0FHJ8</accession>
<organism evidence="4 5">
    <name type="scientific">Glossina morsitans morsitans</name>
    <name type="common">Savannah tsetse fly</name>
    <dbReference type="NCBI Taxonomy" id="37546"/>
    <lineage>
        <taxon>Eukaryota</taxon>
        <taxon>Metazoa</taxon>
        <taxon>Ecdysozoa</taxon>
        <taxon>Arthropoda</taxon>
        <taxon>Hexapoda</taxon>
        <taxon>Insecta</taxon>
        <taxon>Pterygota</taxon>
        <taxon>Neoptera</taxon>
        <taxon>Endopterygota</taxon>
        <taxon>Diptera</taxon>
        <taxon>Brachycera</taxon>
        <taxon>Muscomorpha</taxon>
        <taxon>Hippoboscoidea</taxon>
        <taxon>Glossinidae</taxon>
        <taxon>Glossina</taxon>
    </lineage>
</organism>
<keyword evidence="5" id="KW-1185">Reference proteome</keyword>
<dbReference type="Gene3D" id="3.90.230.10">
    <property type="entry name" value="Creatinase/methionine aminopeptidase superfamily"/>
    <property type="match status" value="1"/>
</dbReference>
<dbReference type="InterPro" id="IPR047113">
    <property type="entry name" value="PA2G4/ARX1"/>
</dbReference>
<dbReference type="SUPFAM" id="SSF55811">
    <property type="entry name" value="Nudix"/>
    <property type="match status" value="1"/>
</dbReference>
<dbReference type="NCBIfam" id="TIGR00495">
    <property type="entry name" value="crvDNA_42K"/>
    <property type="match status" value="1"/>
</dbReference>
<dbReference type="AlphaFoldDB" id="A0A1B0FHJ8"/>
<dbReference type="FunFam" id="3.90.230.10:FF:000013">
    <property type="entry name" value="DNA-binding protein, 42 kDa"/>
    <property type="match status" value="1"/>
</dbReference>